<reference evidence="2" key="1">
    <citation type="submission" date="2021-07" db="EMBL/GenBank/DDBJ databases">
        <authorList>
            <person name="Catto M.A."/>
            <person name="Jacobson A."/>
            <person name="Kennedy G."/>
            <person name="Labadie P."/>
            <person name="Hunt B.G."/>
            <person name="Srinivasan R."/>
        </authorList>
    </citation>
    <scope>NUCLEOTIDE SEQUENCE</scope>
    <source>
        <strain evidence="2">PL_HMW_Pooled</strain>
        <tissue evidence="2">Head</tissue>
    </source>
</reference>
<dbReference type="Proteomes" id="UP001219518">
    <property type="component" value="Unassembled WGS sequence"/>
</dbReference>
<evidence type="ECO:0000313" key="3">
    <source>
        <dbReference type="Proteomes" id="UP001219518"/>
    </source>
</evidence>
<keyword evidence="3" id="KW-1185">Reference proteome</keyword>
<protein>
    <submittedName>
        <fullName evidence="2">Protein X</fullName>
    </submittedName>
</protein>
<evidence type="ECO:0000313" key="2">
    <source>
        <dbReference type="EMBL" id="KAK3926151.1"/>
    </source>
</evidence>
<organism evidence="2 3">
    <name type="scientific">Frankliniella fusca</name>
    <dbReference type="NCBI Taxonomy" id="407009"/>
    <lineage>
        <taxon>Eukaryota</taxon>
        <taxon>Metazoa</taxon>
        <taxon>Ecdysozoa</taxon>
        <taxon>Arthropoda</taxon>
        <taxon>Hexapoda</taxon>
        <taxon>Insecta</taxon>
        <taxon>Pterygota</taxon>
        <taxon>Neoptera</taxon>
        <taxon>Paraneoptera</taxon>
        <taxon>Thysanoptera</taxon>
        <taxon>Terebrantia</taxon>
        <taxon>Thripoidea</taxon>
        <taxon>Thripidae</taxon>
        <taxon>Frankliniella</taxon>
    </lineage>
</organism>
<sequence length="228" mass="24550">MCPLPTEAFSRDSHSNMSSTTWTATPREARAVCAMALLCMILPVFSYDGAPVEMEQSFKKCNVREFEAKTVESKVGTPLLSGCPKDLRGLGSPCAVPCTVSGISSRLCRACCIALGLGEEKPSSPVASTATAATTAASSPSSSTAMAQDLQEILALYKAAYCLAPCVRFTAKEIRKAFEDSNRTILDEMKKVLKETNSGQDWEKIIQDAVSGRYLSIIQLCEKKLVIC</sequence>
<proteinExistence type="predicted"/>
<gene>
    <name evidence="2" type="ORF">KUF71_014400</name>
</gene>
<evidence type="ECO:0000256" key="1">
    <source>
        <dbReference type="SAM" id="MobiDB-lite"/>
    </source>
</evidence>
<reference evidence="2" key="2">
    <citation type="journal article" date="2023" name="BMC Genomics">
        <title>Pest status, molecular evolution, and epigenetic factors derived from the genome assembly of Frankliniella fusca, a thysanopteran phytovirus vector.</title>
        <authorList>
            <person name="Catto M.A."/>
            <person name="Labadie P.E."/>
            <person name="Jacobson A.L."/>
            <person name="Kennedy G.G."/>
            <person name="Srinivasan R."/>
            <person name="Hunt B.G."/>
        </authorList>
    </citation>
    <scope>NUCLEOTIDE SEQUENCE</scope>
    <source>
        <strain evidence="2">PL_HMW_Pooled</strain>
    </source>
</reference>
<dbReference type="AlphaFoldDB" id="A0AAE1LMV8"/>
<comment type="caution">
    <text evidence="2">The sequence shown here is derived from an EMBL/GenBank/DDBJ whole genome shotgun (WGS) entry which is preliminary data.</text>
</comment>
<feature type="region of interest" description="Disordered" evidence="1">
    <location>
        <begin position="1"/>
        <end position="21"/>
    </location>
</feature>
<accession>A0AAE1LMV8</accession>
<dbReference type="EMBL" id="JAHWGI010001243">
    <property type="protein sequence ID" value="KAK3926151.1"/>
    <property type="molecule type" value="Genomic_DNA"/>
</dbReference>
<name>A0AAE1LMV8_9NEOP</name>